<evidence type="ECO:0000259" key="1">
    <source>
        <dbReference type="Pfam" id="PF04248"/>
    </source>
</evidence>
<accession>A0ABW9Y226</accession>
<proteinExistence type="predicted"/>
<dbReference type="EMBL" id="JAAATW010000001">
    <property type="protein sequence ID" value="NBE06019.1"/>
    <property type="molecule type" value="Genomic_DNA"/>
</dbReference>
<gene>
    <name evidence="2" type="ORF">GU920_00560</name>
</gene>
<dbReference type="RefSeq" id="WP_161764912.1">
    <property type="nucleotide sequence ID" value="NZ_JAAATW010000001.1"/>
</dbReference>
<dbReference type="Proteomes" id="UP001517376">
    <property type="component" value="Unassembled WGS sequence"/>
</dbReference>
<protein>
    <submittedName>
        <fullName evidence="2">DUF427 domain-containing protein</fullName>
    </submittedName>
</protein>
<reference evidence="3" key="1">
    <citation type="submission" date="2020-01" db="EMBL/GenBank/DDBJ databases">
        <title>Sphingomonas sp. strain CSW-10.</title>
        <authorList>
            <person name="Chen W.-M."/>
        </authorList>
    </citation>
    <scope>NUCLEOTIDE SEQUENCE [LARGE SCALE GENOMIC DNA]</scope>
    <source>
        <strain evidence="3">CCP-1</strain>
    </source>
</reference>
<comment type="caution">
    <text evidence="2">The sequence shown here is derived from an EMBL/GenBank/DDBJ whole genome shotgun (WGS) entry which is preliminary data.</text>
</comment>
<organism evidence="2 3">
    <name type="scientific">Paragemmobacter ruber</name>
    <dbReference type="NCBI Taxonomy" id="1985673"/>
    <lineage>
        <taxon>Bacteria</taxon>
        <taxon>Pseudomonadati</taxon>
        <taxon>Pseudomonadota</taxon>
        <taxon>Alphaproteobacteria</taxon>
        <taxon>Rhodobacterales</taxon>
        <taxon>Paracoccaceae</taxon>
        <taxon>Paragemmobacter</taxon>
    </lineage>
</organism>
<feature type="domain" description="DUF427" evidence="1">
    <location>
        <begin position="21"/>
        <end position="111"/>
    </location>
</feature>
<dbReference type="Pfam" id="PF04248">
    <property type="entry name" value="NTP_transf_9"/>
    <property type="match status" value="1"/>
</dbReference>
<dbReference type="InterPro" id="IPR038694">
    <property type="entry name" value="DUF427_sf"/>
</dbReference>
<sequence>MTVTFDSVTLEIRPAPGRYIVRAQGAIIGETDRALELTEGTRAPVIYVPREDVAMALLDASDRHSTCPFKGEARYFSISTPEARLENAVWSYENPKPGAEAIAGYLAFYPDKVRVEPR</sequence>
<dbReference type="Gene3D" id="2.170.150.40">
    <property type="entry name" value="Domain of unknown function (DUF427)"/>
    <property type="match status" value="1"/>
</dbReference>
<dbReference type="InterPro" id="IPR007361">
    <property type="entry name" value="DUF427"/>
</dbReference>
<dbReference type="PANTHER" id="PTHR34310:SF9">
    <property type="entry name" value="BLR5716 PROTEIN"/>
    <property type="match status" value="1"/>
</dbReference>
<keyword evidence="3" id="KW-1185">Reference proteome</keyword>
<evidence type="ECO:0000313" key="2">
    <source>
        <dbReference type="EMBL" id="NBE06019.1"/>
    </source>
</evidence>
<evidence type="ECO:0000313" key="3">
    <source>
        <dbReference type="Proteomes" id="UP001517376"/>
    </source>
</evidence>
<name>A0ABW9Y226_9RHOB</name>
<dbReference type="PANTHER" id="PTHR34310">
    <property type="entry name" value="DUF427 DOMAIN PROTEIN (AFU_ORTHOLOGUE AFUA_3G02220)"/>
    <property type="match status" value="1"/>
</dbReference>